<keyword evidence="7 10" id="KW-1133">Transmembrane helix</keyword>
<organism evidence="12 13">
    <name type="scientific">Galendromus occidentalis</name>
    <name type="common">western predatory mite</name>
    <dbReference type="NCBI Taxonomy" id="34638"/>
    <lineage>
        <taxon>Eukaryota</taxon>
        <taxon>Metazoa</taxon>
        <taxon>Ecdysozoa</taxon>
        <taxon>Arthropoda</taxon>
        <taxon>Chelicerata</taxon>
        <taxon>Arachnida</taxon>
        <taxon>Acari</taxon>
        <taxon>Parasitiformes</taxon>
        <taxon>Mesostigmata</taxon>
        <taxon>Gamasina</taxon>
        <taxon>Phytoseioidea</taxon>
        <taxon>Phytoseiidae</taxon>
        <taxon>Typhlodrominae</taxon>
        <taxon>Galendromus</taxon>
    </lineage>
</organism>
<keyword evidence="9" id="KW-0325">Glycoprotein</keyword>
<feature type="transmembrane region" description="Helical" evidence="10">
    <location>
        <begin position="573"/>
        <end position="598"/>
    </location>
</feature>
<reference evidence="13" key="1">
    <citation type="submission" date="2025-08" db="UniProtKB">
        <authorList>
            <consortium name="RefSeq"/>
        </authorList>
    </citation>
    <scope>IDENTIFICATION</scope>
</reference>
<dbReference type="InterPro" id="IPR017850">
    <property type="entry name" value="Alkaline_phosphatase_core_sf"/>
</dbReference>
<protein>
    <submittedName>
        <fullName evidence="13">GPI ethanolamine phosphate transferase 3</fullName>
    </submittedName>
</protein>
<dbReference type="Pfam" id="PF19316">
    <property type="entry name" value="PIGO_PIGG"/>
    <property type="match status" value="1"/>
</dbReference>
<dbReference type="InterPro" id="IPR037675">
    <property type="entry name" value="PIG-O_N"/>
</dbReference>
<evidence type="ECO:0000313" key="13">
    <source>
        <dbReference type="RefSeq" id="XP_003739120.1"/>
    </source>
</evidence>
<keyword evidence="6" id="KW-0256">Endoplasmic reticulum</keyword>
<proteinExistence type="predicted"/>
<dbReference type="GO" id="GO:0051377">
    <property type="term" value="F:mannose-ethanolamine phosphotransferase activity"/>
    <property type="evidence" value="ECO:0007669"/>
    <property type="project" value="InterPro"/>
</dbReference>
<keyword evidence="8 10" id="KW-0472">Membrane</keyword>
<evidence type="ECO:0000256" key="5">
    <source>
        <dbReference type="ARBA" id="ARBA00022692"/>
    </source>
</evidence>
<dbReference type="GO" id="GO:0006506">
    <property type="term" value="P:GPI anchor biosynthetic process"/>
    <property type="evidence" value="ECO:0007669"/>
    <property type="project" value="UniProtKB-KW"/>
</dbReference>
<dbReference type="InterPro" id="IPR039524">
    <property type="entry name" value="PIGO/GPI13"/>
</dbReference>
<dbReference type="PANTHER" id="PTHR23071">
    <property type="entry name" value="PHOSPHATIDYLINOSITOL GLYCAN"/>
    <property type="match status" value="1"/>
</dbReference>
<evidence type="ECO:0000256" key="3">
    <source>
        <dbReference type="ARBA" id="ARBA00022502"/>
    </source>
</evidence>
<evidence type="ECO:0000256" key="6">
    <source>
        <dbReference type="ARBA" id="ARBA00022824"/>
    </source>
</evidence>
<keyword evidence="4 13" id="KW-0808">Transferase</keyword>
<dbReference type="SUPFAM" id="SSF53649">
    <property type="entry name" value="Alkaline phosphatase-like"/>
    <property type="match status" value="1"/>
</dbReference>
<gene>
    <name evidence="13" type="primary">LOC100901475</name>
</gene>
<comment type="pathway">
    <text evidence="2">Glycolipid biosynthesis; glycosylphosphatidylinositol-anchor biosynthesis.</text>
</comment>
<evidence type="ECO:0000259" key="11">
    <source>
        <dbReference type="Pfam" id="PF19316"/>
    </source>
</evidence>
<feature type="transmembrane region" description="Helical" evidence="10">
    <location>
        <begin position="799"/>
        <end position="820"/>
    </location>
</feature>
<keyword evidence="12" id="KW-1185">Reference proteome</keyword>
<dbReference type="PANTHER" id="PTHR23071:SF1">
    <property type="entry name" value="GPI ETHANOLAMINE PHOSPHATE TRANSFERASE 3"/>
    <property type="match status" value="1"/>
</dbReference>
<dbReference type="Gene3D" id="3.40.720.10">
    <property type="entry name" value="Alkaline Phosphatase, subunit A"/>
    <property type="match status" value="1"/>
</dbReference>
<feature type="transmembrane region" description="Helical" evidence="10">
    <location>
        <begin position="486"/>
        <end position="503"/>
    </location>
</feature>
<name>A0AAJ6QNY3_9ACAR</name>
<dbReference type="RefSeq" id="XP_003739120.1">
    <property type="nucleotide sequence ID" value="XM_003739072.2"/>
</dbReference>
<evidence type="ECO:0000313" key="12">
    <source>
        <dbReference type="Proteomes" id="UP000694867"/>
    </source>
</evidence>
<evidence type="ECO:0000256" key="9">
    <source>
        <dbReference type="ARBA" id="ARBA00023180"/>
    </source>
</evidence>
<dbReference type="GO" id="GO:0005789">
    <property type="term" value="C:endoplasmic reticulum membrane"/>
    <property type="evidence" value="ECO:0007669"/>
    <property type="project" value="UniProtKB-SubCell"/>
</dbReference>
<dbReference type="CTD" id="37118"/>
<feature type="domain" description="GPI ethanolamine phosphate transferase 2 C-terminal" evidence="11">
    <location>
        <begin position="544"/>
        <end position="814"/>
    </location>
</feature>
<dbReference type="CDD" id="cd16023">
    <property type="entry name" value="GPI_EPT_3"/>
    <property type="match status" value="1"/>
</dbReference>
<evidence type="ECO:0000256" key="7">
    <source>
        <dbReference type="ARBA" id="ARBA00022989"/>
    </source>
</evidence>
<feature type="transmembrane region" description="Helical" evidence="10">
    <location>
        <begin position="543"/>
        <end position="561"/>
    </location>
</feature>
<dbReference type="InterPro" id="IPR045687">
    <property type="entry name" value="PIGG/GPI7_C"/>
</dbReference>
<dbReference type="GeneID" id="100901475"/>
<feature type="transmembrane region" description="Helical" evidence="10">
    <location>
        <begin position="459"/>
        <end position="480"/>
    </location>
</feature>
<feature type="transmembrane region" description="Helical" evidence="10">
    <location>
        <begin position="510"/>
        <end position="528"/>
    </location>
</feature>
<keyword evidence="3" id="KW-0337">GPI-anchor biosynthesis</keyword>
<feature type="transmembrane region" description="Helical" evidence="10">
    <location>
        <begin position="646"/>
        <end position="664"/>
    </location>
</feature>
<dbReference type="AlphaFoldDB" id="A0AAJ6QNY3"/>
<dbReference type="Proteomes" id="UP000694867">
    <property type="component" value="Unplaced"/>
</dbReference>
<feature type="transmembrane region" description="Helical" evidence="10">
    <location>
        <begin position="767"/>
        <end position="787"/>
    </location>
</feature>
<accession>A0AAJ6QNY3</accession>
<keyword evidence="5 10" id="KW-0812">Transmembrane</keyword>
<feature type="transmembrane region" description="Helical" evidence="10">
    <location>
        <begin position="610"/>
        <end position="634"/>
    </location>
</feature>
<evidence type="ECO:0000256" key="1">
    <source>
        <dbReference type="ARBA" id="ARBA00004477"/>
    </source>
</evidence>
<comment type="subcellular location">
    <subcellularLocation>
        <location evidence="1">Endoplasmic reticulum membrane</location>
        <topology evidence="1">Multi-pass membrane protein</topology>
    </subcellularLocation>
</comment>
<feature type="transmembrane region" description="Helical" evidence="10">
    <location>
        <begin position="315"/>
        <end position="337"/>
    </location>
</feature>
<dbReference type="KEGG" id="goe:100901475"/>
<sequence>MVANFRHGSTLFLVFIGAYLFCRGFFLHRNLSQKTSTCNDLHEFHQIESHGLPCWSNRRYDRVVVLVIDALKYDFTVYQEDSTAYWANRMPIFEKLRSHFPRQTFHARFVADSPTTTLQRLTALLTGSMPTFIDAATNFYQTSVNEDNLVRQMKLNNLSVVFMGDDTWMSLLPDSFKRSYPYPSFVVHDLHTVDDGVLSHIYEELATDDADVLIAHFLGVDHCGHWYHQDHPEMGSKLSQMNEVVANVSRQLRTGDLLVVFGDHGMTLSGDHGGDTDEEKTSALFMFAPGTDSLVKYYDITDDPKVSQIDIVPSLSLLMGIPIPFSSLGMLIEPLFLSRPLDGRELVPLWINAQQVQRYVNTSSHLLKLIPLKVNQLNRLWDVLAVNFNDTLSARALYRAATDYLSKVQSVARSAFTVFNIPYMGLGVVHLTVASLIATLGAMKDVELSSTENSRERSLYCWVVVIETAVVCLGHFSNSFIINEDLASLFMLQGILLMILAANRNLWKRLFIVGLMILLRVLSPLGSVCRHEQGCKVTEDQPGGVWFVLAAASVIASVAFARHHVSQTFGKSFSLSASAPAILSALYIAALTLLSYWFLQTQDPKKIHALATYIHVLPNVSAVCSIFFQVLLVLHRKFAKDRVILHLNYVILHTLGLWLLLSVYTTPRHVPSLFVHAVCLLLMFLTRAVPEELEGALVAALMTNTFFATGHQNTFQQIQWKAGFVGAAGSSLVVPGIRVVLNTFSGQILTGFLLPAVMRKHISRSSLIAILVTRLTHQCVACFILRQHLMLWAVFATKLLFTIVEMTVLLLSIALGILICKNSAYWTLGHLSLLENTSKKQTEPERPPRRKSDRLKK</sequence>
<evidence type="ECO:0000256" key="2">
    <source>
        <dbReference type="ARBA" id="ARBA00004687"/>
    </source>
</evidence>
<feature type="transmembrane region" description="Helical" evidence="10">
    <location>
        <begin position="6"/>
        <end position="26"/>
    </location>
</feature>
<feature type="transmembrane region" description="Helical" evidence="10">
    <location>
        <begin position="415"/>
        <end position="438"/>
    </location>
</feature>
<evidence type="ECO:0000256" key="4">
    <source>
        <dbReference type="ARBA" id="ARBA00022679"/>
    </source>
</evidence>
<evidence type="ECO:0000256" key="8">
    <source>
        <dbReference type="ARBA" id="ARBA00023136"/>
    </source>
</evidence>
<evidence type="ECO:0000256" key="10">
    <source>
        <dbReference type="SAM" id="Phobius"/>
    </source>
</evidence>